<gene>
    <name evidence="2" type="ORF">TIFTF001_012676</name>
</gene>
<dbReference type="EMBL" id="BTGU01000016">
    <property type="protein sequence ID" value="GMN43471.1"/>
    <property type="molecule type" value="Genomic_DNA"/>
</dbReference>
<sequence length="96" mass="10350">MSGRDLDKIRVFPTTPREEGEDLELGTGVPELGVVSRRSTCTIAGHHTTKSEKKPHANHCSNHQPSLDSESERFAKVAILFAIFSGGVFGGDEANS</sequence>
<evidence type="ECO:0000313" key="3">
    <source>
        <dbReference type="Proteomes" id="UP001187192"/>
    </source>
</evidence>
<name>A0AA88AGD3_FICCA</name>
<protein>
    <submittedName>
        <fullName evidence="2">Uncharacterized protein</fullName>
    </submittedName>
</protein>
<feature type="compositionally biased region" description="Polar residues" evidence="1">
    <location>
        <begin position="59"/>
        <end position="68"/>
    </location>
</feature>
<accession>A0AA88AGD3</accession>
<evidence type="ECO:0000313" key="2">
    <source>
        <dbReference type="EMBL" id="GMN43471.1"/>
    </source>
</evidence>
<feature type="region of interest" description="Disordered" evidence="1">
    <location>
        <begin position="47"/>
        <end position="68"/>
    </location>
</feature>
<keyword evidence="3" id="KW-1185">Reference proteome</keyword>
<dbReference type="Proteomes" id="UP001187192">
    <property type="component" value="Unassembled WGS sequence"/>
</dbReference>
<dbReference type="AlphaFoldDB" id="A0AA88AGD3"/>
<organism evidence="2 3">
    <name type="scientific">Ficus carica</name>
    <name type="common">Common fig</name>
    <dbReference type="NCBI Taxonomy" id="3494"/>
    <lineage>
        <taxon>Eukaryota</taxon>
        <taxon>Viridiplantae</taxon>
        <taxon>Streptophyta</taxon>
        <taxon>Embryophyta</taxon>
        <taxon>Tracheophyta</taxon>
        <taxon>Spermatophyta</taxon>
        <taxon>Magnoliopsida</taxon>
        <taxon>eudicotyledons</taxon>
        <taxon>Gunneridae</taxon>
        <taxon>Pentapetalae</taxon>
        <taxon>rosids</taxon>
        <taxon>fabids</taxon>
        <taxon>Rosales</taxon>
        <taxon>Moraceae</taxon>
        <taxon>Ficeae</taxon>
        <taxon>Ficus</taxon>
    </lineage>
</organism>
<comment type="caution">
    <text evidence="2">The sequence shown here is derived from an EMBL/GenBank/DDBJ whole genome shotgun (WGS) entry which is preliminary data.</text>
</comment>
<proteinExistence type="predicted"/>
<reference evidence="2" key="1">
    <citation type="submission" date="2023-07" db="EMBL/GenBank/DDBJ databases">
        <title>draft genome sequence of fig (Ficus carica).</title>
        <authorList>
            <person name="Takahashi T."/>
            <person name="Nishimura K."/>
        </authorList>
    </citation>
    <scope>NUCLEOTIDE SEQUENCE</scope>
</reference>
<evidence type="ECO:0000256" key="1">
    <source>
        <dbReference type="SAM" id="MobiDB-lite"/>
    </source>
</evidence>